<protein>
    <submittedName>
        <fullName evidence="1">Uncharacterized protein</fullName>
    </submittedName>
</protein>
<dbReference type="AlphaFoldDB" id="A0AAQ3LAP5"/>
<dbReference type="RefSeq" id="WP_317834884.1">
    <property type="nucleotide sequence ID" value="NZ_CP136920.1"/>
</dbReference>
<accession>A0AAQ3LAP5</accession>
<proteinExistence type="predicted"/>
<sequence length="960" mass="111883">MGVDNKTIKKVLLELEDIANKPSVTKSEFVVICIRNEILGRFFLNRALSPEWNSILRTQEDIDLFGEDLQQVYISYLLRVFEDSPQDISDSLKDNIAQITRFNLYRILSFATEQDLETAIQFIDIAKRLSDEPQDIYGATLCEYFVTITKRDDFWPQAKELLSWILHFKLSDREGYATYEPRLDNHSLGEFIRNGLKGVTQHKPIETFDLVLQSLDNLIRLKAAQGNYDPEHDEVYCRRVEAYTSAYASSEELIVVGVTNVGSHILNDFQDFAPEVIQHLDELDWNITKRIRAYLYSLHPKIFADAIKEWISNNIMRIAQGNLSREERFMIDRASSSLKEALLSESDSKELYDAVRAEPDSRNYLEYLRMHFPDINHAERILNWKNERRQQTLSLFRNSLYDLPKAYLAELTDKLGPAKTVWDKDEEMVSEAQIHTVANRSPISETDLSALSNVDMIDYLNAWNRSGRNTDEPYVDINKSALASTFQKVVESTPERFVPDCFNWKRIENPIYHGAGINAVKSLYENDKEILLDKWMSLFGWMLDEQYQTFNESGEKIKSEEMQGTDPVSHYAILDLIKTLIDADNNTQIELRPKIAFLLNRLCTTKQSRLESYTLETSDPTGVYGTAINTIRSRALEVFICFSIWVHKSKNVGQDERPADECSKEFREVLNYRIHKGPILTPPELSILAVELQNLSYLNADWLRGWIQNIFPEDDHVWSKVFASHILYSRCLGWLFHDTKLHYERACRNLDLFRYKDRDSEQIVAQIGTHIFLFYLWEKFALPTEEATDKNLIELFYRNTTNEEKRRTFSKIMHMLRTDEKLKDELVKRSIGFIEYRFNCGNSDEFEGFDQILNTKNFDKAWVLKKYAEILDHKSTDGTLRVYELDHFFGAFETEPEATALCFEKVTKRAATQDHFYLHNEDAKKLLKLFLESDNPVIVNLGEKAQANLLMAEMFEYLAL</sequence>
<evidence type="ECO:0000313" key="1">
    <source>
        <dbReference type="EMBL" id="WOO42365.1"/>
    </source>
</evidence>
<gene>
    <name evidence="1" type="ORF">RZN69_04635</name>
</gene>
<dbReference type="EMBL" id="CP136920">
    <property type="protein sequence ID" value="WOO42365.1"/>
    <property type="molecule type" value="Genomic_DNA"/>
</dbReference>
<organism evidence="1 2">
    <name type="scientific">Rubellicoccus peritrichatus</name>
    <dbReference type="NCBI Taxonomy" id="3080537"/>
    <lineage>
        <taxon>Bacteria</taxon>
        <taxon>Pseudomonadati</taxon>
        <taxon>Verrucomicrobiota</taxon>
        <taxon>Opitutia</taxon>
        <taxon>Puniceicoccales</taxon>
        <taxon>Cerasicoccaceae</taxon>
        <taxon>Rubellicoccus</taxon>
    </lineage>
</organism>
<name>A0AAQ3LAP5_9BACT</name>
<keyword evidence="2" id="KW-1185">Reference proteome</keyword>
<evidence type="ECO:0000313" key="2">
    <source>
        <dbReference type="Proteomes" id="UP001304300"/>
    </source>
</evidence>
<dbReference type="Proteomes" id="UP001304300">
    <property type="component" value="Chromosome"/>
</dbReference>
<dbReference type="KEGG" id="puo:RZN69_04635"/>
<reference evidence="1 2" key="1">
    <citation type="submission" date="2023-10" db="EMBL/GenBank/DDBJ databases">
        <title>Rubellicoccus peritrichatus gen. nov., sp. nov., isolated from an algae of coral reef tank.</title>
        <authorList>
            <person name="Luo J."/>
        </authorList>
    </citation>
    <scope>NUCLEOTIDE SEQUENCE [LARGE SCALE GENOMIC DNA]</scope>
    <source>
        <strain evidence="1 2">CR14</strain>
    </source>
</reference>